<dbReference type="AlphaFoldDB" id="A0A4R3KFH1"/>
<accession>A0A4R3KFH1</accession>
<evidence type="ECO:0000313" key="1">
    <source>
        <dbReference type="EMBL" id="TCS82136.1"/>
    </source>
</evidence>
<comment type="caution">
    <text evidence="1">The sequence shown here is derived from an EMBL/GenBank/DDBJ whole genome shotgun (WGS) entry which is preliminary data.</text>
</comment>
<keyword evidence="2" id="KW-1185">Reference proteome</keyword>
<evidence type="ECO:0000313" key="2">
    <source>
        <dbReference type="Proteomes" id="UP000295788"/>
    </source>
</evidence>
<organism evidence="1 2">
    <name type="scientific">Tepidibacillus fermentans</name>
    <dbReference type="NCBI Taxonomy" id="1281767"/>
    <lineage>
        <taxon>Bacteria</taxon>
        <taxon>Bacillati</taxon>
        <taxon>Bacillota</taxon>
        <taxon>Bacilli</taxon>
        <taxon>Bacillales</taxon>
        <taxon>Bacillaceae</taxon>
        <taxon>Tepidibacillus</taxon>
    </lineage>
</organism>
<reference evidence="1 2" key="1">
    <citation type="submission" date="2019-03" db="EMBL/GenBank/DDBJ databases">
        <title>Genomic Encyclopedia of Type Strains, Phase IV (KMG-IV): sequencing the most valuable type-strain genomes for metagenomic binning, comparative biology and taxonomic classification.</title>
        <authorList>
            <person name="Goeker M."/>
        </authorList>
    </citation>
    <scope>NUCLEOTIDE SEQUENCE [LARGE SCALE GENOMIC DNA]</scope>
    <source>
        <strain evidence="1 2">DSM 23802</strain>
    </source>
</reference>
<dbReference type="OrthoDB" id="2362355at2"/>
<protein>
    <submittedName>
        <fullName evidence="1">Uncharacterized protein</fullName>
    </submittedName>
</protein>
<gene>
    <name evidence="1" type="ORF">EDD72_11072</name>
</gene>
<dbReference type="RefSeq" id="WP_132769001.1">
    <property type="nucleotide sequence ID" value="NZ_SMAB01000010.1"/>
</dbReference>
<sequence>MYSKEEVKMFMQAQFGLVINMDRLAEEAVQLYLDELDYELVSPEFVENLPDPVIFQTYSYTDEAEWIIGIALEAETNNPLFLVCLKDGVRVYEKLLSEGEM</sequence>
<proteinExistence type="predicted"/>
<name>A0A4R3KFH1_9BACI</name>
<dbReference type="Proteomes" id="UP000295788">
    <property type="component" value="Unassembled WGS sequence"/>
</dbReference>
<dbReference type="EMBL" id="SMAB01000010">
    <property type="protein sequence ID" value="TCS82136.1"/>
    <property type="molecule type" value="Genomic_DNA"/>
</dbReference>